<organism evidence="1 2">
    <name type="scientific">Meridianimarinicoccus roseus</name>
    <dbReference type="NCBI Taxonomy" id="2072018"/>
    <lineage>
        <taxon>Bacteria</taxon>
        <taxon>Pseudomonadati</taxon>
        <taxon>Pseudomonadota</taxon>
        <taxon>Alphaproteobacteria</taxon>
        <taxon>Rhodobacterales</taxon>
        <taxon>Paracoccaceae</taxon>
        <taxon>Meridianimarinicoccus</taxon>
    </lineage>
</organism>
<dbReference type="InterPro" id="IPR021880">
    <property type="entry name" value="DUF3489"/>
</dbReference>
<keyword evidence="2" id="KW-1185">Reference proteome</keyword>
<accession>A0A2V2LF18</accession>
<evidence type="ECO:0000313" key="2">
    <source>
        <dbReference type="Proteomes" id="UP000245680"/>
    </source>
</evidence>
<name>A0A2V2LF18_9RHOB</name>
<dbReference type="Proteomes" id="UP000245680">
    <property type="component" value="Unassembled WGS sequence"/>
</dbReference>
<proteinExistence type="predicted"/>
<gene>
    <name evidence="1" type="ORF">DKT77_18945</name>
</gene>
<protein>
    <submittedName>
        <fullName evidence="1">Uncharacterized protein</fullName>
    </submittedName>
</protein>
<dbReference type="EMBL" id="QGKU01000063">
    <property type="protein sequence ID" value="PWR01019.1"/>
    <property type="molecule type" value="Genomic_DNA"/>
</dbReference>
<comment type="caution">
    <text evidence="1">The sequence shown here is derived from an EMBL/GenBank/DDBJ whole genome shotgun (WGS) entry which is preliminary data.</text>
</comment>
<dbReference type="AlphaFoldDB" id="A0A2V2LF18"/>
<dbReference type="Pfam" id="PF11994">
    <property type="entry name" value="DUF3489"/>
    <property type="match status" value="1"/>
</dbReference>
<reference evidence="1 2" key="1">
    <citation type="submission" date="2018-05" db="EMBL/GenBank/DDBJ databases">
        <title>Rhodobacteraceae gen. nov., sp. nov. isolated from sea water.</title>
        <authorList>
            <person name="Ren Y."/>
        </authorList>
    </citation>
    <scope>NUCLEOTIDE SEQUENCE [LARGE SCALE GENOMIC DNA]</scope>
    <source>
        <strain evidence="1 2">TG-679</strain>
    </source>
</reference>
<dbReference type="OrthoDB" id="7206991at2"/>
<sequence>MVTILSSCPRNRQQLSGRWLPYALFPPHLEFAYGWERWRIWQAHTVRGAMSGALKERLGMTVTSEPHDARGRVYRLTA</sequence>
<evidence type="ECO:0000313" key="1">
    <source>
        <dbReference type="EMBL" id="PWR01019.1"/>
    </source>
</evidence>